<feature type="domain" description="Glycoside hydrolase 131 catalytic N-terminal" evidence="2">
    <location>
        <begin position="28"/>
        <end position="288"/>
    </location>
</feature>
<sequence length="295" mass="32594">MAVQVAITLFAFIVLTTAKPPSPITCPIVFDGRVAKNLTLQDFDTDGLTPYQAGYVHGVNLTWSKIVQFPKAPPSKFDSTHDKAVEVTISDGSLFQPGGGQVQTGFRRAGFLLGANNGSDASNVGVKTFHWSVKQDQNPRMGMNLTHEYMNVWHETNDYSHNQFSFKAGVVLFVPKSNQTNKRTWKITNYKDEIVWSTPIDFEDWQNFAVTLDYNKSTLQIYYSQGNDPLRVATHPLPNDNSGGGQFQIGVAKKPTETQGVVYDGYQETHIHEGQIYGGIFVEDSSGGCVSGSKN</sequence>
<organism evidence="3 4">
    <name type="scientific">Crepidotus variabilis</name>
    <dbReference type="NCBI Taxonomy" id="179855"/>
    <lineage>
        <taxon>Eukaryota</taxon>
        <taxon>Fungi</taxon>
        <taxon>Dikarya</taxon>
        <taxon>Basidiomycota</taxon>
        <taxon>Agaricomycotina</taxon>
        <taxon>Agaricomycetes</taxon>
        <taxon>Agaricomycetidae</taxon>
        <taxon>Agaricales</taxon>
        <taxon>Agaricineae</taxon>
        <taxon>Crepidotaceae</taxon>
        <taxon>Crepidotus</taxon>
    </lineage>
</organism>
<dbReference type="OrthoDB" id="5283326at2759"/>
<evidence type="ECO:0000313" key="3">
    <source>
        <dbReference type="EMBL" id="KAF9527578.1"/>
    </source>
</evidence>
<evidence type="ECO:0000313" key="4">
    <source>
        <dbReference type="Proteomes" id="UP000807306"/>
    </source>
</evidence>
<comment type="caution">
    <text evidence="3">The sequence shown here is derived from an EMBL/GenBank/DDBJ whole genome shotgun (WGS) entry which is preliminary data.</text>
</comment>
<keyword evidence="1" id="KW-0732">Signal</keyword>
<proteinExistence type="predicted"/>
<name>A0A9P6EET5_9AGAR</name>
<accession>A0A9P6EET5</accession>
<gene>
    <name evidence="3" type="ORF">CPB83DRAFT_815371</name>
</gene>
<dbReference type="EMBL" id="MU157860">
    <property type="protein sequence ID" value="KAF9527578.1"/>
    <property type="molecule type" value="Genomic_DNA"/>
</dbReference>
<feature type="signal peptide" evidence="1">
    <location>
        <begin position="1"/>
        <end position="18"/>
    </location>
</feature>
<dbReference type="PANTHER" id="PTHR34612">
    <property type="entry name" value="GH131_N DOMAIN-CONTAINING PROTEIN"/>
    <property type="match status" value="1"/>
</dbReference>
<reference evidence="3" key="1">
    <citation type="submission" date="2020-11" db="EMBL/GenBank/DDBJ databases">
        <authorList>
            <consortium name="DOE Joint Genome Institute"/>
            <person name="Ahrendt S."/>
            <person name="Riley R."/>
            <person name="Andreopoulos W."/>
            <person name="Labutti K."/>
            <person name="Pangilinan J."/>
            <person name="Ruiz-Duenas F.J."/>
            <person name="Barrasa J.M."/>
            <person name="Sanchez-Garcia M."/>
            <person name="Camarero S."/>
            <person name="Miyauchi S."/>
            <person name="Serrano A."/>
            <person name="Linde D."/>
            <person name="Babiker R."/>
            <person name="Drula E."/>
            <person name="Ayuso-Fernandez I."/>
            <person name="Pacheco R."/>
            <person name="Padilla G."/>
            <person name="Ferreira P."/>
            <person name="Barriuso J."/>
            <person name="Kellner H."/>
            <person name="Castanera R."/>
            <person name="Alfaro M."/>
            <person name="Ramirez L."/>
            <person name="Pisabarro A.G."/>
            <person name="Kuo A."/>
            <person name="Tritt A."/>
            <person name="Lipzen A."/>
            <person name="He G."/>
            <person name="Yan M."/>
            <person name="Ng V."/>
            <person name="Cullen D."/>
            <person name="Martin F."/>
            <person name="Rosso M.-N."/>
            <person name="Henrissat B."/>
            <person name="Hibbett D."/>
            <person name="Martinez A.T."/>
            <person name="Grigoriev I.V."/>
        </authorList>
    </citation>
    <scope>NUCLEOTIDE SEQUENCE</scope>
    <source>
        <strain evidence="3">CBS 506.95</strain>
    </source>
</reference>
<dbReference type="AlphaFoldDB" id="A0A9P6EET5"/>
<protein>
    <recommendedName>
        <fullName evidence="2">Glycoside hydrolase 131 catalytic N-terminal domain-containing protein</fullName>
    </recommendedName>
</protein>
<evidence type="ECO:0000259" key="2">
    <source>
        <dbReference type="Pfam" id="PF18271"/>
    </source>
</evidence>
<dbReference type="Pfam" id="PF18271">
    <property type="entry name" value="GH131_N"/>
    <property type="match status" value="1"/>
</dbReference>
<dbReference type="Gene3D" id="2.60.120.1160">
    <property type="match status" value="1"/>
</dbReference>
<evidence type="ECO:0000256" key="1">
    <source>
        <dbReference type="SAM" id="SignalP"/>
    </source>
</evidence>
<dbReference type="PANTHER" id="PTHR34612:SF4">
    <property type="entry name" value="GLYCOSIDE HYDROLASE 131 CATALYTIC N-TERMINAL DOMAIN-CONTAINING PROTEIN"/>
    <property type="match status" value="1"/>
</dbReference>
<dbReference type="InterPro" id="IPR041524">
    <property type="entry name" value="GH131_N"/>
</dbReference>
<feature type="chain" id="PRO_5040349272" description="Glycoside hydrolase 131 catalytic N-terminal domain-containing protein" evidence="1">
    <location>
        <begin position="19"/>
        <end position="295"/>
    </location>
</feature>
<dbReference type="Proteomes" id="UP000807306">
    <property type="component" value="Unassembled WGS sequence"/>
</dbReference>
<keyword evidence="4" id="KW-1185">Reference proteome</keyword>